<dbReference type="PANTHER" id="PTHR33164">
    <property type="entry name" value="TRANSCRIPTIONAL REGULATOR, MARR FAMILY"/>
    <property type="match status" value="1"/>
</dbReference>
<dbReference type="InterPro" id="IPR023187">
    <property type="entry name" value="Tscrpt_reg_MarR-type_CS"/>
</dbReference>
<dbReference type="OrthoDB" id="2393954at2"/>
<keyword evidence="2" id="KW-0238">DNA-binding</keyword>
<dbReference type="EMBL" id="AMSQ01000016">
    <property type="protein sequence ID" value="EKU46575.1"/>
    <property type="molecule type" value="Genomic_DNA"/>
</dbReference>
<dbReference type="RefSeq" id="WP_009384128.1">
    <property type="nucleotide sequence ID" value="NZ_AMSQ01000016.1"/>
</dbReference>
<dbReference type="Proteomes" id="UP000009885">
    <property type="component" value="Unassembled WGS sequence"/>
</dbReference>
<feature type="domain" description="HTH marR-type" evidence="4">
    <location>
        <begin position="11"/>
        <end position="155"/>
    </location>
</feature>
<dbReference type="InterPro" id="IPR000835">
    <property type="entry name" value="HTH_MarR-typ"/>
</dbReference>
<proteinExistence type="predicted"/>
<dbReference type="eggNOG" id="COG1846">
    <property type="taxonomic scope" value="Bacteria"/>
</dbReference>
<comment type="caution">
    <text evidence="5">The sequence shown here is derived from an EMBL/GenBank/DDBJ whole genome shotgun (WGS) entry which is preliminary data.</text>
</comment>
<dbReference type="PROSITE" id="PS01117">
    <property type="entry name" value="HTH_MARR_1"/>
    <property type="match status" value="1"/>
</dbReference>
<dbReference type="NCBIfam" id="NF010349">
    <property type="entry name" value="PRK13777.1"/>
    <property type="match status" value="1"/>
</dbReference>
<dbReference type="InterPro" id="IPR039422">
    <property type="entry name" value="MarR/SlyA-like"/>
</dbReference>
<gene>
    <name evidence="5" type="ORF">C273_08991</name>
</gene>
<reference evidence="5 6" key="1">
    <citation type="journal article" date="2013" name="Genome Announc.">
        <title>Genome Sequence of Staphylococcus massiliensis Strain S46, Isolated from the Surface of Healthy Human Skin.</title>
        <authorList>
            <person name="Srivastav R."/>
            <person name="Singh A."/>
            <person name="Jangir P.K."/>
            <person name="Kumari C."/>
            <person name="Muduli S."/>
            <person name="Sharma R."/>
        </authorList>
    </citation>
    <scope>NUCLEOTIDE SEQUENCE [LARGE SCALE GENOMIC DNA]</scope>
    <source>
        <strain evidence="5 6">S46</strain>
    </source>
</reference>
<dbReference type="GO" id="GO:0003700">
    <property type="term" value="F:DNA-binding transcription factor activity"/>
    <property type="evidence" value="ECO:0007669"/>
    <property type="project" value="InterPro"/>
</dbReference>
<protein>
    <submittedName>
        <fullName evidence="5">Transcriptional regulator Hpr</fullName>
    </submittedName>
</protein>
<keyword evidence="3" id="KW-0804">Transcription</keyword>
<evidence type="ECO:0000313" key="5">
    <source>
        <dbReference type="EMBL" id="EKU46575.1"/>
    </source>
</evidence>
<dbReference type="GO" id="GO:0003677">
    <property type="term" value="F:DNA binding"/>
    <property type="evidence" value="ECO:0007669"/>
    <property type="project" value="UniProtKB-KW"/>
</dbReference>
<dbReference type="AlphaFoldDB" id="K9AYI1"/>
<keyword evidence="6" id="KW-1185">Reference proteome</keyword>
<evidence type="ECO:0000256" key="1">
    <source>
        <dbReference type="ARBA" id="ARBA00023015"/>
    </source>
</evidence>
<sequence>MTNDKIKKIDSLLYTHRIALLSKAAWKTAEKEWADWITDYNISINEHLILMTIQSLGKTTISDVSRFGIMHVSTVYNFAKNLEKKELIKLEKDPSDKRNTYLYITDKGLELIDEILSLYEIETNLIYNAAESYKEELYSYPSYNDLTYLVGKIHGKPFLDSIEKSHNQIRKHLLDKK</sequence>
<evidence type="ECO:0000256" key="3">
    <source>
        <dbReference type="ARBA" id="ARBA00023163"/>
    </source>
</evidence>
<name>K9AYI1_9STAP</name>
<dbReference type="InterPro" id="IPR036390">
    <property type="entry name" value="WH_DNA-bd_sf"/>
</dbReference>
<dbReference type="SMART" id="SM00347">
    <property type="entry name" value="HTH_MARR"/>
    <property type="match status" value="1"/>
</dbReference>
<keyword evidence="1" id="KW-0805">Transcription regulation</keyword>
<organism evidence="5 6">
    <name type="scientific">Staphylococcus massiliensis S46</name>
    <dbReference type="NCBI Taxonomy" id="1229783"/>
    <lineage>
        <taxon>Bacteria</taxon>
        <taxon>Bacillati</taxon>
        <taxon>Bacillota</taxon>
        <taxon>Bacilli</taxon>
        <taxon>Bacillales</taxon>
        <taxon>Staphylococcaceae</taxon>
        <taxon>Staphylococcus</taxon>
    </lineage>
</organism>
<dbReference type="Gene3D" id="1.10.10.10">
    <property type="entry name" value="Winged helix-like DNA-binding domain superfamily/Winged helix DNA-binding domain"/>
    <property type="match status" value="1"/>
</dbReference>
<dbReference type="PANTHER" id="PTHR33164:SF58">
    <property type="entry name" value="DNA-BINDING TRANSCRIPTIONAL REPRESSOR SCOC"/>
    <property type="match status" value="1"/>
</dbReference>
<dbReference type="InterPro" id="IPR036388">
    <property type="entry name" value="WH-like_DNA-bd_sf"/>
</dbReference>
<dbReference type="SUPFAM" id="SSF46785">
    <property type="entry name" value="Winged helix' DNA-binding domain"/>
    <property type="match status" value="1"/>
</dbReference>
<dbReference type="STRING" id="1229783.C273_08991"/>
<evidence type="ECO:0000313" key="6">
    <source>
        <dbReference type="Proteomes" id="UP000009885"/>
    </source>
</evidence>
<accession>K9AYI1</accession>
<dbReference type="Pfam" id="PF01047">
    <property type="entry name" value="MarR"/>
    <property type="match status" value="1"/>
</dbReference>
<dbReference type="GO" id="GO:0006950">
    <property type="term" value="P:response to stress"/>
    <property type="evidence" value="ECO:0007669"/>
    <property type="project" value="TreeGrafter"/>
</dbReference>
<evidence type="ECO:0000259" key="4">
    <source>
        <dbReference type="PROSITE" id="PS50995"/>
    </source>
</evidence>
<evidence type="ECO:0000256" key="2">
    <source>
        <dbReference type="ARBA" id="ARBA00023125"/>
    </source>
</evidence>
<dbReference type="PATRIC" id="fig|1229783.3.peg.1807"/>
<dbReference type="PROSITE" id="PS50995">
    <property type="entry name" value="HTH_MARR_2"/>
    <property type="match status" value="1"/>
</dbReference>